<evidence type="ECO:0000259" key="1">
    <source>
        <dbReference type="Pfam" id="PF00339"/>
    </source>
</evidence>
<comment type="caution">
    <text evidence="2">The sequence shown here is derived from an EMBL/GenBank/DDBJ whole genome shotgun (WGS) entry which is preliminary data.</text>
</comment>
<feature type="domain" description="Arrestin-like N-terminal" evidence="1">
    <location>
        <begin position="47"/>
        <end position="164"/>
    </location>
</feature>
<dbReference type="InterPro" id="IPR011021">
    <property type="entry name" value="Arrestin-like_N"/>
</dbReference>
<dbReference type="EMBL" id="CAJVQA010034085">
    <property type="protein sequence ID" value="CAG8805272.1"/>
    <property type="molecule type" value="Genomic_DNA"/>
</dbReference>
<dbReference type="InterPro" id="IPR014752">
    <property type="entry name" value="Arrestin-like_C"/>
</dbReference>
<gene>
    <name evidence="2" type="ORF">CPELLU_LOCUS18086</name>
</gene>
<dbReference type="AlphaFoldDB" id="A0A9N9PAV6"/>
<dbReference type="Gene3D" id="2.60.40.640">
    <property type="match status" value="1"/>
</dbReference>
<feature type="non-terminal residue" evidence="2">
    <location>
        <position position="1"/>
    </location>
</feature>
<sequence length="345" mass="40266">MVETPLEVERIGPEKSKYLYRSSKAYFTYGSSQTKFQNGYLGLNSSEVSGVFHIRYPESKPLRATKIELLFSGIIHIQWSDYNGYHCSNSREICMQVKCIWKSNSNYENITCFDYPFSFVIPKESPSSINYVGKYRANGMIYYTMSAIIHRKTTKIFENSEKLVEVRVDIRRWQLPTCPVYEPELLIKQTNLFECRVLIYKTAFDIHGFINIPINFRLFNQEVTVKKIFVKLMEYFKLITMASYYKRCLIKQSVNGSQVLPIPNSENEFSVIVKLDLSKVKKLWNNEAVINCSCVTELFEVSHKVKIEILMGKADKVKFKKQVELCNIISDDALEEHMNDLERIL</sequence>
<reference evidence="2" key="1">
    <citation type="submission" date="2021-06" db="EMBL/GenBank/DDBJ databases">
        <authorList>
            <person name="Kallberg Y."/>
            <person name="Tangrot J."/>
            <person name="Rosling A."/>
        </authorList>
    </citation>
    <scope>NUCLEOTIDE SEQUENCE</scope>
    <source>
        <strain evidence="2">FL966</strain>
    </source>
</reference>
<accession>A0A9N9PAV6</accession>
<dbReference type="OrthoDB" id="2371641at2759"/>
<organism evidence="2 3">
    <name type="scientific">Cetraspora pellucida</name>
    <dbReference type="NCBI Taxonomy" id="1433469"/>
    <lineage>
        <taxon>Eukaryota</taxon>
        <taxon>Fungi</taxon>
        <taxon>Fungi incertae sedis</taxon>
        <taxon>Mucoromycota</taxon>
        <taxon>Glomeromycotina</taxon>
        <taxon>Glomeromycetes</taxon>
        <taxon>Diversisporales</taxon>
        <taxon>Gigasporaceae</taxon>
        <taxon>Cetraspora</taxon>
    </lineage>
</organism>
<dbReference type="Pfam" id="PF00339">
    <property type="entry name" value="Arrestin_N"/>
    <property type="match status" value="1"/>
</dbReference>
<evidence type="ECO:0000313" key="3">
    <source>
        <dbReference type="Proteomes" id="UP000789759"/>
    </source>
</evidence>
<proteinExistence type="predicted"/>
<name>A0A9N9PAV6_9GLOM</name>
<protein>
    <submittedName>
        <fullName evidence="2">17797_t:CDS:1</fullName>
    </submittedName>
</protein>
<dbReference type="Proteomes" id="UP000789759">
    <property type="component" value="Unassembled WGS sequence"/>
</dbReference>
<keyword evidence="3" id="KW-1185">Reference proteome</keyword>
<evidence type="ECO:0000313" key="2">
    <source>
        <dbReference type="EMBL" id="CAG8805272.1"/>
    </source>
</evidence>